<dbReference type="AlphaFoldDB" id="A0A1G8N077"/>
<dbReference type="Proteomes" id="UP000183263">
    <property type="component" value="Unassembled WGS sequence"/>
</dbReference>
<accession>A0A1G8N077</accession>
<dbReference type="PANTHER" id="PTHR30528">
    <property type="entry name" value="CYTOPLASMIC PROTEIN"/>
    <property type="match status" value="1"/>
</dbReference>
<organism evidence="1 2">
    <name type="scientific">Rhodococcus triatomae</name>
    <dbReference type="NCBI Taxonomy" id="300028"/>
    <lineage>
        <taxon>Bacteria</taxon>
        <taxon>Bacillati</taxon>
        <taxon>Actinomycetota</taxon>
        <taxon>Actinomycetes</taxon>
        <taxon>Mycobacteriales</taxon>
        <taxon>Nocardiaceae</taxon>
        <taxon>Rhodococcus</taxon>
    </lineage>
</organism>
<dbReference type="OrthoDB" id="9787207at2"/>
<dbReference type="PANTHER" id="PTHR30528:SF0">
    <property type="entry name" value="CYTOPLASMIC PROTEIN"/>
    <property type="match status" value="1"/>
</dbReference>
<evidence type="ECO:0008006" key="3">
    <source>
        <dbReference type="Google" id="ProtNLM"/>
    </source>
</evidence>
<dbReference type="EMBL" id="FNDN01000010">
    <property type="protein sequence ID" value="SDI73526.1"/>
    <property type="molecule type" value="Genomic_DNA"/>
</dbReference>
<proteinExistence type="predicted"/>
<sequence length="412" mass="46521">MREMSVAAARRAALASQGFGSGPSGSTPTRRTVQRVVDRIRVFQIDSVSVAVRAHYMPMFSRVGAYDRSLLDDAAWTDSRRRPRLLVEYWAHEAAFMPVSDWPLMRWRMHRYRNGRWRGGDEALTRNPRLVQDVLDVVAGNGASSAGDIESLLGTPRPGRKGPWWDYSDTKTVCEQLFSAGALAVSRRDGFIRRYDLAERVVPDEVRGVELDEPDAVRRLVANSVRALGVATEPDIRDYHRLSPVQSRTALRELVEEGTVDEVGVRGWEPTAYAPAGLVVPRRASTAALLCPFDPLIFFRDRTERLFGFRYRLEIYTPAHKRIHGYYVFPFLLDDALVARVDLKSDRPNATLMVRSAFAEPGRDTPRVASALAEQLRAMARWLGLERVQVESRGDLAPRLADEFRRATVDAR</sequence>
<reference evidence="1 2" key="1">
    <citation type="submission" date="2016-10" db="EMBL/GenBank/DDBJ databases">
        <authorList>
            <person name="de Groot N.N."/>
        </authorList>
    </citation>
    <scope>NUCLEOTIDE SEQUENCE [LARGE SCALE GENOMIC DNA]</scope>
    <source>
        <strain evidence="1 2">DSM 44892</strain>
    </source>
</reference>
<dbReference type="RefSeq" id="WP_072738718.1">
    <property type="nucleotide sequence ID" value="NZ_CP048813.1"/>
</dbReference>
<keyword evidence="2" id="KW-1185">Reference proteome</keyword>
<dbReference type="InterPro" id="IPR009351">
    <property type="entry name" value="AlkZ-like"/>
</dbReference>
<evidence type="ECO:0000313" key="2">
    <source>
        <dbReference type="Proteomes" id="UP000183263"/>
    </source>
</evidence>
<name>A0A1G8N077_9NOCA</name>
<gene>
    <name evidence="1" type="ORF">SAMN05444695_110136</name>
</gene>
<protein>
    <recommendedName>
        <fullName evidence="3">Winged helix-turn-helix domain-containing protein</fullName>
    </recommendedName>
</protein>
<evidence type="ECO:0000313" key="1">
    <source>
        <dbReference type="EMBL" id="SDI73526.1"/>
    </source>
</evidence>
<dbReference type="Pfam" id="PF06224">
    <property type="entry name" value="AlkZ-like"/>
    <property type="match status" value="1"/>
</dbReference>